<dbReference type="InterPro" id="IPR035965">
    <property type="entry name" value="PAS-like_dom_sf"/>
</dbReference>
<dbReference type="Pfam" id="PF00158">
    <property type="entry name" value="Sigma54_activat"/>
    <property type="match status" value="1"/>
</dbReference>
<dbReference type="PANTHER" id="PTHR32071:SF57">
    <property type="entry name" value="C4-DICARBOXYLATE TRANSPORT TRANSCRIPTIONAL REGULATORY PROTEIN DCTD"/>
    <property type="match status" value="1"/>
</dbReference>
<feature type="domain" description="PAS" evidence="10">
    <location>
        <begin position="2"/>
        <end position="52"/>
    </location>
</feature>
<proteinExistence type="predicted"/>
<dbReference type="InterPro" id="IPR030828">
    <property type="entry name" value="HTH_TyrR"/>
</dbReference>
<dbReference type="NCBIfam" id="TIGR04381">
    <property type="entry name" value="HTH_TypR"/>
    <property type="match status" value="1"/>
</dbReference>
<dbReference type="InterPro" id="IPR003593">
    <property type="entry name" value="AAA+_ATPase"/>
</dbReference>
<evidence type="ECO:0000259" key="9">
    <source>
        <dbReference type="PROSITE" id="PS50045"/>
    </source>
</evidence>
<dbReference type="SUPFAM" id="SSF46689">
    <property type="entry name" value="Homeodomain-like"/>
    <property type="match status" value="1"/>
</dbReference>
<comment type="caution">
    <text evidence="12">The sequence shown here is derived from an EMBL/GenBank/DDBJ whole genome shotgun (WGS) entry which is preliminary data.</text>
</comment>
<evidence type="ECO:0000256" key="7">
    <source>
        <dbReference type="ARBA" id="ARBA00029500"/>
    </source>
</evidence>
<evidence type="ECO:0000256" key="8">
    <source>
        <dbReference type="SAM" id="Coils"/>
    </source>
</evidence>
<keyword evidence="5" id="KW-0238">DNA-binding</keyword>
<protein>
    <recommendedName>
        <fullName evidence="7">HTH-type transcriptional regulatory protein TyrR</fullName>
    </recommendedName>
</protein>
<dbReference type="InterPro" id="IPR027417">
    <property type="entry name" value="P-loop_NTPase"/>
</dbReference>
<dbReference type="SUPFAM" id="SSF55785">
    <property type="entry name" value="PYP-like sensor domain (PAS domain)"/>
    <property type="match status" value="1"/>
</dbReference>
<dbReference type="AlphaFoldDB" id="A0A429Y7C4"/>
<keyword evidence="6" id="KW-0804">Transcription</keyword>
<gene>
    <name evidence="12" type="ORF">D4T97_001990</name>
</gene>
<dbReference type="InterPro" id="IPR025944">
    <property type="entry name" value="Sigma_54_int_dom_CS"/>
</dbReference>
<dbReference type="GO" id="GO:0006355">
    <property type="term" value="P:regulation of DNA-templated transcription"/>
    <property type="evidence" value="ECO:0007669"/>
    <property type="project" value="InterPro"/>
</dbReference>
<evidence type="ECO:0000256" key="6">
    <source>
        <dbReference type="ARBA" id="ARBA00023163"/>
    </source>
</evidence>
<dbReference type="InterPro" id="IPR002078">
    <property type="entry name" value="Sigma_54_int"/>
</dbReference>
<dbReference type="InterPro" id="IPR000014">
    <property type="entry name" value="PAS"/>
</dbReference>
<evidence type="ECO:0000313" key="12">
    <source>
        <dbReference type="EMBL" id="RST77283.1"/>
    </source>
</evidence>
<dbReference type="PROSITE" id="PS00688">
    <property type="entry name" value="SIGMA54_INTERACT_3"/>
    <property type="match status" value="1"/>
</dbReference>
<keyword evidence="1" id="KW-0547">Nucleotide-binding</keyword>
<evidence type="ECO:0000259" key="10">
    <source>
        <dbReference type="PROSITE" id="PS50112"/>
    </source>
</evidence>
<dbReference type="Gene3D" id="1.10.10.60">
    <property type="entry name" value="Homeodomain-like"/>
    <property type="match status" value="1"/>
</dbReference>
<dbReference type="FunFam" id="3.40.50.300:FF:000006">
    <property type="entry name" value="DNA-binding transcriptional regulator NtrC"/>
    <property type="match status" value="1"/>
</dbReference>
<dbReference type="PROSITE" id="PS50112">
    <property type="entry name" value="PAS"/>
    <property type="match status" value="1"/>
</dbReference>
<organism evidence="12 13">
    <name type="scientific">Siminovitchia acidinfaciens</name>
    <dbReference type="NCBI Taxonomy" id="2321395"/>
    <lineage>
        <taxon>Bacteria</taxon>
        <taxon>Bacillati</taxon>
        <taxon>Bacillota</taxon>
        <taxon>Bacilli</taxon>
        <taxon>Bacillales</taxon>
        <taxon>Bacillaceae</taxon>
        <taxon>Siminovitchia</taxon>
    </lineage>
</organism>
<dbReference type="PROSITE" id="PS50113">
    <property type="entry name" value="PAC"/>
    <property type="match status" value="1"/>
</dbReference>
<dbReference type="SUPFAM" id="SSF52540">
    <property type="entry name" value="P-loop containing nucleoside triphosphate hydrolases"/>
    <property type="match status" value="1"/>
</dbReference>
<dbReference type="PROSITE" id="PS50045">
    <property type="entry name" value="SIGMA54_INTERACT_4"/>
    <property type="match status" value="1"/>
</dbReference>
<sequence>MDSILLKGIINYSFDEIFIIDHKGVVSDVSPASADLYGVDSQDLIGQTVYDLEEKGILNPSVSIIVLKSKTIENRIQYTRTNKKVLVAAYPIFDKCGALANVLSFSRDITELEMLKEKNNQVAKTISLYEKELENLKKQKGLFYDHQEKLMNLVEKVADLDVTLLIRGETGVGKTRFAQVVHERSFRKNMPFIEVNCGAIPETLLESELFGYEEGAFTGAKTGGKKGYFELAHNGTILLDEISELPYHLQVKLLSVLQNRKITRLGSDKEVYVDCRIICATNRNLEDLVTKGQFREDLFFRINVINIDIPPLRERKNEIKTLIDVFTEELNLKHGLNKSFSEELKVWMSQQQWPGNIRELRNYIEKTMILSNNEIITLADSSFNDAEKQKQELTLSEYMEAIESEYINKMYKKYPSSIKLGKALGISQTTANRKIKQYVQKASNL</sequence>
<dbReference type="PROSITE" id="PS00676">
    <property type="entry name" value="SIGMA54_INTERACT_2"/>
    <property type="match status" value="1"/>
</dbReference>
<dbReference type="EMBL" id="QYTV02000001">
    <property type="protein sequence ID" value="RST77283.1"/>
    <property type="molecule type" value="Genomic_DNA"/>
</dbReference>
<dbReference type="OrthoDB" id="9771372at2"/>
<dbReference type="Pfam" id="PF25601">
    <property type="entry name" value="AAA_lid_14"/>
    <property type="match status" value="1"/>
</dbReference>
<keyword evidence="2" id="KW-0058">Aromatic hydrocarbons catabolism</keyword>
<evidence type="ECO:0000256" key="1">
    <source>
        <dbReference type="ARBA" id="ARBA00022741"/>
    </source>
</evidence>
<feature type="domain" description="Sigma-54 factor interaction" evidence="9">
    <location>
        <begin position="148"/>
        <end position="369"/>
    </location>
</feature>
<dbReference type="Pfam" id="PF13426">
    <property type="entry name" value="PAS_9"/>
    <property type="match status" value="1"/>
</dbReference>
<keyword evidence="3" id="KW-0067">ATP-binding</keyword>
<feature type="coiled-coil region" evidence="8">
    <location>
        <begin position="112"/>
        <end position="139"/>
    </location>
</feature>
<dbReference type="CDD" id="cd00009">
    <property type="entry name" value="AAA"/>
    <property type="match status" value="1"/>
</dbReference>
<dbReference type="InterPro" id="IPR025943">
    <property type="entry name" value="Sigma_54_int_dom_ATP-bd_2"/>
</dbReference>
<dbReference type="GO" id="GO:0005524">
    <property type="term" value="F:ATP binding"/>
    <property type="evidence" value="ECO:0007669"/>
    <property type="project" value="UniProtKB-KW"/>
</dbReference>
<accession>A0A429Y7C4</accession>
<evidence type="ECO:0000313" key="13">
    <source>
        <dbReference type="Proteomes" id="UP000287156"/>
    </source>
</evidence>
<dbReference type="InterPro" id="IPR025662">
    <property type="entry name" value="Sigma_54_int_dom_ATP-bd_1"/>
</dbReference>
<keyword evidence="8" id="KW-0175">Coiled coil</keyword>
<evidence type="ECO:0000256" key="3">
    <source>
        <dbReference type="ARBA" id="ARBA00022840"/>
    </source>
</evidence>
<dbReference type="Gene3D" id="3.30.450.20">
    <property type="entry name" value="PAS domain"/>
    <property type="match status" value="1"/>
</dbReference>
<keyword evidence="4" id="KW-0805">Transcription regulation</keyword>
<evidence type="ECO:0000256" key="2">
    <source>
        <dbReference type="ARBA" id="ARBA00022797"/>
    </source>
</evidence>
<dbReference type="Gene3D" id="3.40.50.300">
    <property type="entry name" value="P-loop containing nucleotide triphosphate hydrolases"/>
    <property type="match status" value="1"/>
</dbReference>
<dbReference type="PANTHER" id="PTHR32071">
    <property type="entry name" value="TRANSCRIPTIONAL REGULATORY PROTEIN"/>
    <property type="match status" value="1"/>
</dbReference>
<feature type="domain" description="PAC" evidence="11">
    <location>
        <begin position="70"/>
        <end position="121"/>
    </location>
</feature>
<evidence type="ECO:0000259" key="11">
    <source>
        <dbReference type="PROSITE" id="PS50113"/>
    </source>
</evidence>
<dbReference type="InterPro" id="IPR058031">
    <property type="entry name" value="AAA_lid_NorR"/>
</dbReference>
<dbReference type="Pfam" id="PF18024">
    <property type="entry name" value="HTH_50"/>
    <property type="match status" value="1"/>
</dbReference>
<dbReference type="GO" id="GO:0003677">
    <property type="term" value="F:DNA binding"/>
    <property type="evidence" value="ECO:0007669"/>
    <property type="project" value="UniProtKB-KW"/>
</dbReference>
<evidence type="ECO:0000256" key="5">
    <source>
        <dbReference type="ARBA" id="ARBA00023125"/>
    </source>
</evidence>
<dbReference type="PROSITE" id="PS00675">
    <property type="entry name" value="SIGMA54_INTERACT_1"/>
    <property type="match status" value="1"/>
</dbReference>
<dbReference type="CDD" id="cd00130">
    <property type="entry name" value="PAS"/>
    <property type="match status" value="1"/>
</dbReference>
<dbReference type="NCBIfam" id="TIGR00229">
    <property type="entry name" value="sensory_box"/>
    <property type="match status" value="1"/>
</dbReference>
<evidence type="ECO:0000256" key="4">
    <source>
        <dbReference type="ARBA" id="ARBA00023015"/>
    </source>
</evidence>
<dbReference type="RefSeq" id="WP_126047137.1">
    <property type="nucleotide sequence ID" value="NZ_QYTV02000001.1"/>
</dbReference>
<dbReference type="SMART" id="SM00382">
    <property type="entry name" value="AAA"/>
    <property type="match status" value="1"/>
</dbReference>
<dbReference type="InterPro" id="IPR009057">
    <property type="entry name" value="Homeodomain-like_sf"/>
</dbReference>
<keyword evidence="13" id="KW-1185">Reference proteome</keyword>
<name>A0A429Y7C4_9BACI</name>
<reference evidence="12" key="1">
    <citation type="submission" date="2018-12" db="EMBL/GenBank/DDBJ databases">
        <authorList>
            <person name="Sun L."/>
            <person name="Chen Z."/>
        </authorList>
    </citation>
    <scope>NUCLEOTIDE SEQUENCE [LARGE SCALE GENOMIC DNA]</scope>
    <source>
        <strain evidence="12">3-2-2</strain>
    </source>
</reference>
<dbReference type="Proteomes" id="UP000287156">
    <property type="component" value="Unassembled WGS sequence"/>
</dbReference>
<dbReference type="Gene3D" id="1.10.8.60">
    <property type="match status" value="1"/>
</dbReference>
<dbReference type="InterPro" id="IPR000700">
    <property type="entry name" value="PAS-assoc_C"/>
</dbReference>